<evidence type="ECO:0000313" key="3">
    <source>
        <dbReference type="EMBL" id="CAF2139711.1"/>
    </source>
</evidence>
<dbReference type="AlphaFoldDB" id="A0A816WYG6"/>
<sequence>NFLKFTNKLERLQSLSLVESKQLIDRIQYLYKCRIAHSAIRPRNLMMDTSSGHLKLIDFGFAISFKNHEITKKLPIEGSITFAGLELLEFYSKSSCNSALSADYHYERTQEDESDNRTQEDPMRIRSDFI</sequence>
<protein>
    <recommendedName>
        <fullName evidence="2">Protein kinase domain-containing protein</fullName>
    </recommendedName>
</protein>
<dbReference type="GO" id="GO:0005524">
    <property type="term" value="F:ATP binding"/>
    <property type="evidence" value="ECO:0007669"/>
    <property type="project" value="InterPro"/>
</dbReference>
<dbReference type="Proteomes" id="UP000663856">
    <property type="component" value="Unassembled WGS sequence"/>
</dbReference>
<dbReference type="InterPro" id="IPR011009">
    <property type="entry name" value="Kinase-like_dom_sf"/>
</dbReference>
<dbReference type="EMBL" id="CAJNRF010012326">
    <property type="protein sequence ID" value="CAF2139711.1"/>
    <property type="molecule type" value="Genomic_DNA"/>
</dbReference>
<feature type="domain" description="Protein kinase" evidence="2">
    <location>
        <begin position="1"/>
        <end position="130"/>
    </location>
</feature>
<evidence type="ECO:0000313" key="4">
    <source>
        <dbReference type="Proteomes" id="UP000663856"/>
    </source>
</evidence>
<comment type="caution">
    <text evidence="3">The sequence shown here is derived from an EMBL/GenBank/DDBJ whole genome shotgun (WGS) entry which is preliminary data.</text>
</comment>
<reference evidence="3" key="1">
    <citation type="submission" date="2021-02" db="EMBL/GenBank/DDBJ databases">
        <authorList>
            <person name="Nowell W R."/>
        </authorList>
    </citation>
    <scope>NUCLEOTIDE SEQUENCE</scope>
</reference>
<name>A0A816WYG6_9BILA</name>
<feature type="region of interest" description="Disordered" evidence="1">
    <location>
        <begin position="107"/>
        <end position="130"/>
    </location>
</feature>
<dbReference type="InterPro" id="IPR000719">
    <property type="entry name" value="Prot_kinase_dom"/>
</dbReference>
<gene>
    <name evidence="3" type="ORF">WKI299_LOCUS28091</name>
</gene>
<dbReference type="PROSITE" id="PS50011">
    <property type="entry name" value="PROTEIN_KINASE_DOM"/>
    <property type="match status" value="1"/>
</dbReference>
<accession>A0A816WYG6</accession>
<feature type="non-terminal residue" evidence="3">
    <location>
        <position position="1"/>
    </location>
</feature>
<dbReference type="Gene3D" id="1.10.510.10">
    <property type="entry name" value="Transferase(Phosphotransferase) domain 1"/>
    <property type="match status" value="1"/>
</dbReference>
<dbReference type="SUPFAM" id="SSF56112">
    <property type="entry name" value="Protein kinase-like (PK-like)"/>
    <property type="match status" value="1"/>
</dbReference>
<proteinExistence type="predicted"/>
<dbReference type="Pfam" id="PF00069">
    <property type="entry name" value="Pkinase"/>
    <property type="match status" value="1"/>
</dbReference>
<dbReference type="GO" id="GO:0004672">
    <property type="term" value="F:protein kinase activity"/>
    <property type="evidence" value="ECO:0007669"/>
    <property type="project" value="InterPro"/>
</dbReference>
<evidence type="ECO:0000259" key="2">
    <source>
        <dbReference type="PROSITE" id="PS50011"/>
    </source>
</evidence>
<organism evidence="3 4">
    <name type="scientific">Rotaria magnacalcarata</name>
    <dbReference type="NCBI Taxonomy" id="392030"/>
    <lineage>
        <taxon>Eukaryota</taxon>
        <taxon>Metazoa</taxon>
        <taxon>Spiralia</taxon>
        <taxon>Gnathifera</taxon>
        <taxon>Rotifera</taxon>
        <taxon>Eurotatoria</taxon>
        <taxon>Bdelloidea</taxon>
        <taxon>Philodinida</taxon>
        <taxon>Philodinidae</taxon>
        <taxon>Rotaria</taxon>
    </lineage>
</organism>
<evidence type="ECO:0000256" key="1">
    <source>
        <dbReference type="SAM" id="MobiDB-lite"/>
    </source>
</evidence>